<keyword evidence="10 14" id="KW-0472">Membrane</keyword>
<keyword evidence="3" id="KW-0245">EGF-like domain</keyword>
<evidence type="ECO:0000256" key="14">
    <source>
        <dbReference type="SAM" id="Phobius"/>
    </source>
</evidence>
<keyword evidence="11" id="KW-1015">Disulfide bond</keyword>
<dbReference type="PROSITE" id="PS50268">
    <property type="entry name" value="CADHERIN_2"/>
    <property type="match status" value="10"/>
</dbReference>
<dbReference type="GO" id="GO:0005886">
    <property type="term" value="C:plasma membrane"/>
    <property type="evidence" value="ECO:0007669"/>
    <property type="project" value="UniProtKB-SubCell"/>
</dbReference>
<dbReference type="InterPro" id="IPR002126">
    <property type="entry name" value="Cadherin-like_dom"/>
</dbReference>
<evidence type="ECO:0000256" key="2">
    <source>
        <dbReference type="ARBA" id="ARBA00022475"/>
    </source>
</evidence>
<dbReference type="GO" id="GO:0005509">
    <property type="term" value="F:calcium ion binding"/>
    <property type="evidence" value="ECO:0007669"/>
    <property type="project" value="UniProtKB-UniRule"/>
</dbReference>
<keyword evidence="6" id="KW-0677">Repeat</keyword>
<evidence type="ECO:0000256" key="6">
    <source>
        <dbReference type="ARBA" id="ARBA00022737"/>
    </source>
</evidence>
<proteinExistence type="predicted"/>
<keyword evidence="2" id="KW-1003">Cell membrane</keyword>
<evidence type="ECO:0000256" key="4">
    <source>
        <dbReference type="ARBA" id="ARBA00022692"/>
    </source>
</evidence>
<keyword evidence="9 14" id="KW-1133">Transmembrane helix</keyword>
<dbReference type="Pfam" id="PF00028">
    <property type="entry name" value="Cadherin"/>
    <property type="match status" value="9"/>
</dbReference>
<feature type="domain" description="Cadherin" evidence="16">
    <location>
        <begin position="1036"/>
        <end position="1140"/>
    </location>
</feature>
<keyword evidence="12" id="KW-0325">Glycoprotein</keyword>
<keyword evidence="4 14" id="KW-0812">Transmembrane</keyword>
<dbReference type="STRING" id="623744.A0A553NGA1"/>
<sequence length="1536" mass="168052">MALISILFIFACLGAQSVRNAFAKEINCQTGKDDGGLGSFTEGYEGDVEVITNIRAEDRLKLESYLFEIGVSFLEFDYTEGELTATVRTTKPLNADVLKQYGQNLYYSVTCVNTGMKNTRSIVVEDINNNPPIFESKTYSKSISETTAVDSNVLRVNAEDADASLENSRITYSIQPPAPEEFEVRNDGNIRLKKRLNYNTASQHVFTVEAKDIGDLSDTTTVTITIDDYDNLNPYFHHTLYKASIKENQEGLLSEISPDAIKAQDGDKGINEPVVYSITAVLPNEYQSSFVMDANSGVVSVTSALDREEIELITLYLQAVQQDDTSKMANAVVSVTIEDVDDNPPKFDQDEYSVSIPENSAQDQFGGFEGTLRIIPESVPFSISTDGRILVKNSAELDRESTTNFNFQNDNSPQFTSSVYEGKVNSDQTAGMEVIKVEAKDLDEGPNGEISYYIEFGNEKGFFAIDEKEGTVTLVNIIPLVEKEILEFALYVTARDGGTISRSTSAMVHIKAPGDLHPQFLQKTYRGQVEENQSDADIVKVDILVIDPIVAVLNVESEMDKFSINQETGYLSTKGKLDFEEKSSYTVLLSISDGTSRDEASVLVEVLDVNDNSPVFEDPPRMISVEEESTARDNILTLKATDLDAGFNGEVRYTLLGGAGMFSIDQESGVLTSVAPLDRETEAMYSLEITAQDQGRPSLSTKTDLDITVTDINDNAPIFSQQQYETKVSEDGEVGAHVLDVLATDKDEGLNAAVSYSIVRQDPLLDDLVFTIDPETGSIKLAGKLDYAQAKRFTLYVEGQDGGSPSLTGSAVVIVWVEDVNDKAPVFTKEKYDVSVYENLAAETELVFLVVTDEDEDGFSKGSFIMDSDTFVINSEGVVSLKSDATLDRETKENYVLQVIAVDQPLDGLSSTAQLSITLLDINDNNPQFLPLPESIEIQEGKYSEVAPGEVCEVLATDADIGDNGRVGISTSSYSSIFQFRDDGTLLAISELDRETQDVYDVVVVAVDHGIPQLNNVITVKVSITDANDNTPVFSSDSYSRSILVKDAKIGELLLTISATDKDTGDNARITYSFAESSSMVALDPETGDITVTSDLSEVTEDTLLDLAAIATDHGEPALSDEAKVLIHLKTSSLTESVVFESSSYNFAIKENEPESSLIGQVKALTGSSVVTVSYNMKSHEGIFSVDAEGRIKAIKTLNKEDVEWYIFTVEAVDSRTPPNTAETTVSVQVEDVNETPMFDAEKYDAEIFSLAPYKFPIVKVQASDPDVGESSFLRYSLSEETSLLDVEESTGKLYVLDASSTSLPVVTCQVKATDPHGLFAIVPVEISVKQSARENVVVISLNQPVFSVEKQVPKIEDSMTAVLGWSVKVLHVGTDGGSTARESTAKSSVSFIAVDSSGAVIEAKQVKEKLRGKYEDLTVELKKLFGSDLEITVEEPSGDLDDFDDSNDVVIITLGVLLGLTLVGFITILTIYIVRVKKMSKDNESDRQNFSISNQYHNFEEIFHFSNKQENKEVTIVTPQNTETNLSSENRISAL</sequence>
<comment type="caution">
    <text evidence="17">The sequence shown here is derived from an EMBL/GenBank/DDBJ whole genome shotgun (WGS) entry which is preliminary data.</text>
</comment>
<feature type="domain" description="Cadherin" evidence="16">
    <location>
        <begin position="1240"/>
        <end position="1347"/>
    </location>
</feature>
<keyword evidence="5 15" id="KW-0732">Signal</keyword>
<evidence type="ECO:0000256" key="15">
    <source>
        <dbReference type="SAM" id="SignalP"/>
    </source>
</evidence>
<dbReference type="OrthoDB" id="6252479at2759"/>
<evidence type="ECO:0000256" key="9">
    <source>
        <dbReference type="ARBA" id="ARBA00022989"/>
    </source>
</evidence>
<feature type="signal peptide" evidence="15">
    <location>
        <begin position="1"/>
        <end position="23"/>
    </location>
</feature>
<dbReference type="SUPFAM" id="SSF49313">
    <property type="entry name" value="Cadherin-like"/>
    <property type="match status" value="12"/>
</dbReference>
<feature type="transmembrane region" description="Helical" evidence="14">
    <location>
        <begin position="1450"/>
        <end position="1475"/>
    </location>
</feature>
<feature type="domain" description="Cadherin" evidence="16">
    <location>
        <begin position="1141"/>
        <end position="1239"/>
    </location>
</feature>
<keyword evidence="8" id="KW-0130">Cell adhesion</keyword>
<feature type="domain" description="Cadherin" evidence="16">
    <location>
        <begin position="237"/>
        <end position="347"/>
    </location>
</feature>
<feature type="domain" description="Cadherin" evidence="16">
    <location>
        <begin position="828"/>
        <end position="929"/>
    </location>
</feature>
<feature type="domain" description="Cadherin" evidence="16">
    <location>
        <begin position="617"/>
        <end position="719"/>
    </location>
</feature>
<feature type="chain" id="PRO_5021801293" description="Cadherin domain-containing protein" evidence="15">
    <location>
        <begin position="24"/>
        <end position="1536"/>
    </location>
</feature>
<dbReference type="InterPro" id="IPR020894">
    <property type="entry name" value="Cadherin_CS"/>
</dbReference>
<dbReference type="SMART" id="SM00112">
    <property type="entry name" value="CA"/>
    <property type="match status" value="11"/>
</dbReference>
<evidence type="ECO:0000256" key="1">
    <source>
        <dbReference type="ARBA" id="ARBA00004162"/>
    </source>
</evidence>
<evidence type="ECO:0000256" key="5">
    <source>
        <dbReference type="ARBA" id="ARBA00022729"/>
    </source>
</evidence>
<dbReference type="FunFam" id="2.60.40.60:FF:000116">
    <property type="entry name" value="Dachsous cadherin-related 2"/>
    <property type="match status" value="2"/>
</dbReference>
<feature type="domain" description="Cadherin" evidence="16">
    <location>
        <begin position="416"/>
        <end position="616"/>
    </location>
</feature>
<dbReference type="Proteomes" id="UP000316079">
    <property type="component" value="Unassembled WGS sequence"/>
</dbReference>
<dbReference type="FunFam" id="2.60.40.60:FF:000039">
    <property type="entry name" value="FAT atypical cadherin 3"/>
    <property type="match status" value="1"/>
</dbReference>
<dbReference type="FunFam" id="2.60.40.60:FF:000020">
    <property type="entry name" value="Dachsous cadherin-related 1b"/>
    <property type="match status" value="1"/>
</dbReference>
<evidence type="ECO:0000313" key="17">
    <source>
        <dbReference type="EMBL" id="TRY64470.1"/>
    </source>
</evidence>
<keyword evidence="7 13" id="KW-0106">Calcium</keyword>
<evidence type="ECO:0000256" key="13">
    <source>
        <dbReference type="PROSITE-ProRule" id="PRU00043"/>
    </source>
</evidence>
<dbReference type="GO" id="GO:0009653">
    <property type="term" value="P:anatomical structure morphogenesis"/>
    <property type="evidence" value="ECO:0007669"/>
    <property type="project" value="UniProtKB-ARBA"/>
</dbReference>
<evidence type="ECO:0000256" key="10">
    <source>
        <dbReference type="ARBA" id="ARBA00023136"/>
    </source>
</evidence>
<dbReference type="PROSITE" id="PS00232">
    <property type="entry name" value="CADHERIN_1"/>
    <property type="match status" value="3"/>
</dbReference>
<feature type="domain" description="Cadherin" evidence="16">
    <location>
        <begin position="930"/>
        <end position="1034"/>
    </location>
</feature>
<dbReference type="PANTHER" id="PTHR24026">
    <property type="entry name" value="FAT ATYPICAL CADHERIN-RELATED"/>
    <property type="match status" value="1"/>
</dbReference>
<feature type="domain" description="Cadherin" evidence="16">
    <location>
        <begin position="720"/>
        <end position="827"/>
    </location>
</feature>
<dbReference type="EMBL" id="SRMA01026995">
    <property type="protein sequence ID" value="TRY64470.1"/>
    <property type="molecule type" value="Genomic_DNA"/>
</dbReference>
<evidence type="ECO:0000256" key="11">
    <source>
        <dbReference type="ARBA" id="ARBA00023157"/>
    </source>
</evidence>
<evidence type="ECO:0000256" key="12">
    <source>
        <dbReference type="ARBA" id="ARBA00023180"/>
    </source>
</evidence>
<evidence type="ECO:0000256" key="7">
    <source>
        <dbReference type="ARBA" id="ARBA00022837"/>
    </source>
</evidence>
<name>A0A553NGA1_9TELE</name>
<evidence type="ECO:0000256" key="3">
    <source>
        <dbReference type="ARBA" id="ARBA00022536"/>
    </source>
</evidence>
<evidence type="ECO:0000256" key="8">
    <source>
        <dbReference type="ARBA" id="ARBA00022889"/>
    </source>
</evidence>
<evidence type="ECO:0000259" key="16">
    <source>
        <dbReference type="PROSITE" id="PS50268"/>
    </source>
</evidence>
<comment type="subcellular location">
    <subcellularLocation>
        <location evidence="1">Cell membrane</location>
        <topology evidence="1">Single-pass membrane protein</topology>
    </subcellularLocation>
</comment>
<dbReference type="CDD" id="cd11304">
    <property type="entry name" value="Cadherin_repeat"/>
    <property type="match status" value="11"/>
</dbReference>
<gene>
    <name evidence="17" type="ORF">DNTS_017153</name>
</gene>
<organism evidence="17 18">
    <name type="scientific">Danionella cerebrum</name>
    <dbReference type="NCBI Taxonomy" id="2873325"/>
    <lineage>
        <taxon>Eukaryota</taxon>
        <taxon>Metazoa</taxon>
        <taxon>Chordata</taxon>
        <taxon>Craniata</taxon>
        <taxon>Vertebrata</taxon>
        <taxon>Euteleostomi</taxon>
        <taxon>Actinopterygii</taxon>
        <taxon>Neopterygii</taxon>
        <taxon>Teleostei</taxon>
        <taxon>Ostariophysi</taxon>
        <taxon>Cypriniformes</taxon>
        <taxon>Danionidae</taxon>
        <taxon>Danioninae</taxon>
        <taxon>Danionella</taxon>
    </lineage>
</organism>
<dbReference type="FunFam" id="2.60.40.60:FF:000033">
    <property type="entry name" value="FAT atypical cadherin 1"/>
    <property type="match status" value="1"/>
</dbReference>
<dbReference type="PANTHER" id="PTHR24026:SF133">
    <property type="entry name" value="CADHERIN-RELATED FAMILY MEMBER 2"/>
    <property type="match status" value="1"/>
</dbReference>
<protein>
    <recommendedName>
        <fullName evidence="16">Cadherin domain-containing protein</fullName>
    </recommendedName>
</protein>
<feature type="domain" description="Cadherin" evidence="16">
    <location>
        <begin position="135"/>
        <end position="236"/>
    </location>
</feature>
<reference evidence="17 18" key="1">
    <citation type="journal article" date="2019" name="Sci. Data">
        <title>Hybrid genome assembly and annotation of Danionella translucida.</title>
        <authorList>
            <person name="Kadobianskyi M."/>
            <person name="Schulze L."/>
            <person name="Schuelke M."/>
            <person name="Judkewitz B."/>
        </authorList>
    </citation>
    <scope>NUCLEOTIDE SEQUENCE [LARGE SCALE GENOMIC DNA]</scope>
    <source>
        <strain evidence="17 18">Bolton</strain>
    </source>
</reference>
<evidence type="ECO:0000313" key="18">
    <source>
        <dbReference type="Proteomes" id="UP000316079"/>
    </source>
</evidence>
<dbReference type="InterPro" id="IPR015919">
    <property type="entry name" value="Cadherin-like_sf"/>
</dbReference>
<dbReference type="PRINTS" id="PR00205">
    <property type="entry name" value="CADHERIN"/>
</dbReference>
<dbReference type="GO" id="GO:0007163">
    <property type="term" value="P:establishment or maintenance of cell polarity"/>
    <property type="evidence" value="ECO:0007669"/>
    <property type="project" value="UniProtKB-ARBA"/>
</dbReference>
<dbReference type="GO" id="GO:0007156">
    <property type="term" value="P:homophilic cell adhesion via plasma membrane adhesion molecules"/>
    <property type="evidence" value="ECO:0007669"/>
    <property type="project" value="InterPro"/>
</dbReference>
<accession>A0A553NGA1</accession>
<keyword evidence="18" id="KW-1185">Reference proteome</keyword>
<dbReference type="Gene3D" id="2.60.40.60">
    <property type="entry name" value="Cadherins"/>
    <property type="match status" value="11"/>
</dbReference>